<protein>
    <submittedName>
        <fullName evidence="2">YodL-like protein</fullName>
    </submittedName>
</protein>
<dbReference type="AlphaFoldDB" id="A0A6N8I516"/>
<evidence type="ECO:0000259" key="1">
    <source>
        <dbReference type="Pfam" id="PF14191"/>
    </source>
</evidence>
<dbReference type="RefSeq" id="WP_156991522.1">
    <property type="nucleotide sequence ID" value="NZ_VWXL01000111.1"/>
</dbReference>
<dbReference type="InterPro" id="IPR025923">
    <property type="entry name" value="YodL-like_dom"/>
</dbReference>
<feature type="domain" description="YodL-like" evidence="1">
    <location>
        <begin position="75"/>
        <end position="171"/>
    </location>
</feature>
<sequence>MRNIRMEKDIILYYGNPAGYVSGGKAVVDPLFESEELKAFLSRQKDIGEVKWTNGIYDRLVNGQRDTQELTLLKSCRVWQLKPESDIRMRFISLEDFGKSFGEPQMSDYQTVYDGEVETNDLEALYTKFNTAHPLGYVGHSLSMSDVLELYDENSSSFYYCDRFGFQKIGFAPPAQTQTMQL</sequence>
<dbReference type="OrthoDB" id="9806961at2"/>
<keyword evidence="3" id="KW-1185">Reference proteome</keyword>
<dbReference type="EMBL" id="VWXL01000111">
    <property type="protein sequence ID" value="MVB13134.1"/>
    <property type="molecule type" value="Genomic_DNA"/>
</dbReference>
<evidence type="ECO:0000313" key="2">
    <source>
        <dbReference type="EMBL" id="MVB13134.1"/>
    </source>
</evidence>
<dbReference type="Pfam" id="PF14191">
    <property type="entry name" value="YodL"/>
    <property type="match status" value="1"/>
</dbReference>
<organism evidence="2 3">
    <name type="scientific">Caproicibacter fermentans</name>
    <dbReference type="NCBI Taxonomy" id="2576756"/>
    <lineage>
        <taxon>Bacteria</taxon>
        <taxon>Bacillati</taxon>
        <taxon>Bacillota</taxon>
        <taxon>Clostridia</taxon>
        <taxon>Eubacteriales</taxon>
        <taxon>Acutalibacteraceae</taxon>
        <taxon>Caproicibacter</taxon>
    </lineage>
</organism>
<gene>
    <name evidence="2" type="ORF">CAFE_38900</name>
</gene>
<name>A0A6N8I516_9FIRM</name>
<accession>A0A6N8I516</accession>
<evidence type="ECO:0000313" key="3">
    <source>
        <dbReference type="Proteomes" id="UP000469440"/>
    </source>
</evidence>
<dbReference type="Proteomes" id="UP000469440">
    <property type="component" value="Unassembled WGS sequence"/>
</dbReference>
<reference evidence="2 3" key="1">
    <citation type="submission" date="2019-09" db="EMBL/GenBank/DDBJ databases">
        <title>Genome sequence of Clostridium sp. EA1.</title>
        <authorList>
            <person name="Poehlein A."/>
            <person name="Bengelsdorf F.R."/>
            <person name="Daniel R."/>
        </authorList>
    </citation>
    <scope>NUCLEOTIDE SEQUENCE [LARGE SCALE GENOMIC DNA]</scope>
    <source>
        <strain evidence="2 3">EA1</strain>
    </source>
</reference>
<proteinExistence type="predicted"/>
<comment type="caution">
    <text evidence="2">The sequence shown here is derived from an EMBL/GenBank/DDBJ whole genome shotgun (WGS) entry which is preliminary data.</text>
</comment>